<keyword evidence="1" id="KW-0175">Coiled coil</keyword>
<gene>
    <name evidence="3" type="primary">WRKY42_3</name>
    <name evidence="3" type="ORF">g.31239</name>
</gene>
<dbReference type="InterPro" id="IPR036576">
    <property type="entry name" value="WRKY_dom_sf"/>
</dbReference>
<accession>A0A1D1Y0J3</accession>
<feature type="compositionally biased region" description="Polar residues" evidence="2">
    <location>
        <begin position="300"/>
        <end position="312"/>
    </location>
</feature>
<dbReference type="PANTHER" id="PTHR31429">
    <property type="entry name" value="WRKY TRANSCRIPTION FACTOR 36-RELATED"/>
    <property type="match status" value="1"/>
</dbReference>
<evidence type="ECO:0000256" key="1">
    <source>
        <dbReference type="SAM" id="Coils"/>
    </source>
</evidence>
<feature type="region of interest" description="Disordered" evidence="2">
    <location>
        <begin position="245"/>
        <end position="327"/>
    </location>
</feature>
<feature type="region of interest" description="Disordered" evidence="2">
    <location>
        <begin position="59"/>
        <end position="83"/>
    </location>
</feature>
<sequence length="342" mass="36525">MDKGVGGGGGLSLDRVVAGPGGFLGVKPNILESFLGSGGHHHHHPQLISTTPPMGFPSGVEFPVGALARQGGGAEGGDDDKQQVEEVDFFSDEKRSRAGTRREEVGREVPTALGDVKKELPVDVNTGLRLLTAMTGSDQSTVEDGMSPMEEEKEGKSELAAMQAALAKMNEENQRLRGMLSQAATNYNALQHHLVQLMQQRGQRSENPHNHEAVDGKMDVMKHHNQSQAIVPRQFIDLGPAAAVADGDEASNSSTEVGSPARPGSPAITTEVVSAEGREDSPDRESQQGWAPNKLPKLNPTGSAAEQSSQEATMRKARVSVRARSEAPMITDGCQWRKYGQK</sequence>
<feature type="coiled-coil region" evidence="1">
    <location>
        <begin position="152"/>
        <end position="186"/>
    </location>
</feature>
<evidence type="ECO:0000256" key="2">
    <source>
        <dbReference type="SAM" id="MobiDB-lite"/>
    </source>
</evidence>
<proteinExistence type="predicted"/>
<feature type="non-terminal residue" evidence="3">
    <location>
        <position position="342"/>
    </location>
</feature>
<feature type="compositionally biased region" description="Basic and acidic residues" evidence="2">
    <location>
        <begin position="276"/>
        <end position="286"/>
    </location>
</feature>
<dbReference type="InterPro" id="IPR044810">
    <property type="entry name" value="WRKY_plant"/>
</dbReference>
<dbReference type="PANTHER" id="PTHR31429:SF106">
    <property type="entry name" value="WRKY TRANSCRIPTION FACTOR 31-RELATED"/>
    <property type="match status" value="1"/>
</dbReference>
<reference evidence="3" key="1">
    <citation type="submission" date="2015-07" db="EMBL/GenBank/DDBJ databases">
        <title>Transcriptome Assembly of Anthurium amnicola.</title>
        <authorList>
            <person name="Suzuki J."/>
        </authorList>
    </citation>
    <scope>NUCLEOTIDE SEQUENCE</scope>
</reference>
<organism evidence="3">
    <name type="scientific">Anthurium amnicola</name>
    <dbReference type="NCBI Taxonomy" id="1678845"/>
    <lineage>
        <taxon>Eukaryota</taxon>
        <taxon>Viridiplantae</taxon>
        <taxon>Streptophyta</taxon>
        <taxon>Embryophyta</taxon>
        <taxon>Tracheophyta</taxon>
        <taxon>Spermatophyta</taxon>
        <taxon>Magnoliopsida</taxon>
        <taxon>Liliopsida</taxon>
        <taxon>Araceae</taxon>
        <taxon>Pothoideae</taxon>
        <taxon>Potheae</taxon>
        <taxon>Anthurium</taxon>
    </lineage>
</organism>
<name>A0A1D1Y0J3_9ARAE</name>
<dbReference type="GO" id="GO:0043565">
    <property type="term" value="F:sequence-specific DNA binding"/>
    <property type="evidence" value="ECO:0007669"/>
    <property type="project" value="InterPro"/>
</dbReference>
<dbReference type="GO" id="GO:0003700">
    <property type="term" value="F:DNA-binding transcription factor activity"/>
    <property type="evidence" value="ECO:0007669"/>
    <property type="project" value="InterPro"/>
</dbReference>
<dbReference type="EMBL" id="GDJX01019777">
    <property type="protein sequence ID" value="JAT48159.1"/>
    <property type="molecule type" value="Transcribed_RNA"/>
</dbReference>
<dbReference type="Gene3D" id="2.20.25.80">
    <property type="entry name" value="WRKY domain"/>
    <property type="match status" value="1"/>
</dbReference>
<dbReference type="AlphaFoldDB" id="A0A1D1Y0J3"/>
<protein>
    <submittedName>
        <fullName evidence="3">Putative WRKY transcription factor 42</fullName>
    </submittedName>
</protein>
<evidence type="ECO:0000313" key="3">
    <source>
        <dbReference type="EMBL" id="JAT48159.1"/>
    </source>
</evidence>